<reference evidence="4" key="1">
    <citation type="submission" date="2013-12" db="EMBL/GenBank/DDBJ databases">
        <title>A Varibaculum cambriense genome reconstructed from a premature infant gut community with otherwise low bacterial novelty that shifts toward anaerobic metabolism during the third week of life.</title>
        <authorList>
            <person name="Brown C.T."/>
            <person name="Sharon I."/>
            <person name="Thomas B.C."/>
            <person name="Castelle C.J."/>
            <person name="Morowitz M.J."/>
            <person name="Banfield J.F."/>
        </authorList>
    </citation>
    <scope>NUCLEOTIDE SEQUENCE</scope>
</reference>
<sequence length="77" mass="8310">IIASKTFTTLETLTNARCVRAWLLDGLVAAGAIEDTEEARRVAVAKHFVAVSTALDKVEEFGIDPVNAFGFWSWVGG</sequence>
<dbReference type="GO" id="GO:0097367">
    <property type="term" value="F:carbohydrate derivative binding"/>
    <property type="evidence" value="ECO:0007669"/>
    <property type="project" value="InterPro"/>
</dbReference>
<feature type="non-terminal residue" evidence="4">
    <location>
        <position position="77"/>
    </location>
</feature>
<dbReference type="Pfam" id="PF00342">
    <property type="entry name" value="PGI"/>
    <property type="match status" value="1"/>
</dbReference>
<keyword evidence="3 4" id="KW-0413">Isomerase</keyword>
<dbReference type="InterPro" id="IPR046348">
    <property type="entry name" value="SIS_dom_sf"/>
</dbReference>
<dbReference type="GO" id="GO:0048029">
    <property type="term" value="F:monosaccharide binding"/>
    <property type="evidence" value="ECO:0007669"/>
    <property type="project" value="TreeGrafter"/>
</dbReference>
<evidence type="ECO:0000313" key="4">
    <source>
        <dbReference type="EMBL" id="ETJ35964.1"/>
    </source>
</evidence>
<protein>
    <submittedName>
        <fullName evidence="4">Glucose-6-phosphate isomerase</fullName>
    </submittedName>
</protein>
<comment type="caution">
    <text evidence="4">The sequence shown here is derived from an EMBL/GenBank/DDBJ whole genome shotgun (WGS) entry which is preliminary data.</text>
</comment>
<dbReference type="PROSITE" id="PS51463">
    <property type="entry name" value="P_GLUCOSE_ISOMERASE_3"/>
    <property type="match status" value="1"/>
</dbReference>
<accession>W1Y4A3</accession>
<dbReference type="PANTHER" id="PTHR11469">
    <property type="entry name" value="GLUCOSE-6-PHOSPHATE ISOMERASE"/>
    <property type="match status" value="1"/>
</dbReference>
<dbReference type="GO" id="GO:0006096">
    <property type="term" value="P:glycolytic process"/>
    <property type="evidence" value="ECO:0007669"/>
    <property type="project" value="UniProtKB-KW"/>
</dbReference>
<dbReference type="AlphaFoldDB" id="W1Y4A3"/>
<evidence type="ECO:0000256" key="2">
    <source>
        <dbReference type="ARBA" id="ARBA00023152"/>
    </source>
</evidence>
<evidence type="ECO:0000256" key="3">
    <source>
        <dbReference type="ARBA" id="ARBA00023235"/>
    </source>
</evidence>
<dbReference type="EMBL" id="AZMM01009729">
    <property type="protein sequence ID" value="ETJ35964.1"/>
    <property type="molecule type" value="Genomic_DNA"/>
</dbReference>
<dbReference type="Gene3D" id="3.40.50.10490">
    <property type="entry name" value="Glucose-6-phosphate isomerase like protein, domain 1"/>
    <property type="match status" value="1"/>
</dbReference>
<organism evidence="4">
    <name type="scientific">human gut metagenome</name>
    <dbReference type="NCBI Taxonomy" id="408170"/>
    <lineage>
        <taxon>unclassified sequences</taxon>
        <taxon>metagenomes</taxon>
        <taxon>organismal metagenomes</taxon>
    </lineage>
</organism>
<feature type="non-terminal residue" evidence="4">
    <location>
        <position position="1"/>
    </location>
</feature>
<dbReference type="GO" id="GO:0005829">
    <property type="term" value="C:cytosol"/>
    <property type="evidence" value="ECO:0007669"/>
    <property type="project" value="TreeGrafter"/>
</dbReference>
<dbReference type="InterPro" id="IPR001672">
    <property type="entry name" value="G6P_Isomerase"/>
</dbReference>
<dbReference type="GO" id="GO:0051156">
    <property type="term" value="P:glucose 6-phosphate metabolic process"/>
    <property type="evidence" value="ECO:0007669"/>
    <property type="project" value="TreeGrafter"/>
</dbReference>
<name>W1Y4A3_9ZZZZ</name>
<dbReference type="PANTHER" id="PTHR11469:SF1">
    <property type="entry name" value="GLUCOSE-6-PHOSPHATE ISOMERASE"/>
    <property type="match status" value="1"/>
</dbReference>
<proteinExistence type="predicted"/>
<dbReference type="GO" id="GO:0004347">
    <property type="term" value="F:glucose-6-phosphate isomerase activity"/>
    <property type="evidence" value="ECO:0007669"/>
    <property type="project" value="InterPro"/>
</dbReference>
<dbReference type="SUPFAM" id="SSF53697">
    <property type="entry name" value="SIS domain"/>
    <property type="match status" value="1"/>
</dbReference>
<keyword evidence="2" id="KW-0324">Glycolysis</keyword>
<gene>
    <name evidence="4" type="ORF">Q604_UNBC09729G0001</name>
</gene>
<keyword evidence="1" id="KW-0312">Gluconeogenesis</keyword>
<evidence type="ECO:0000256" key="1">
    <source>
        <dbReference type="ARBA" id="ARBA00022432"/>
    </source>
</evidence>
<dbReference type="GO" id="GO:0006094">
    <property type="term" value="P:gluconeogenesis"/>
    <property type="evidence" value="ECO:0007669"/>
    <property type="project" value="UniProtKB-KW"/>
</dbReference>